<dbReference type="SUPFAM" id="SSF53807">
    <property type="entry name" value="Helical backbone' metal receptor"/>
    <property type="match status" value="1"/>
</dbReference>
<keyword evidence="1" id="KW-0732">Signal</keyword>
<feature type="domain" description="Fe/B12 periplasmic-binding" evidence="2">
    <location>
        <begin position="19"/>
        <end position="272"/>
    </location>
</feature>
<evidence type="ECO:0000256" key="1">
    <source>
        <dbReference type="ARBA" id="ARBA00022729"/>
    </source>
</evidence>
<dbReference type="KEGG" id="slh:YH65_07300"/>
<gene>
    <name evidence="3" type="ORF">YH65_07300</name>
</gene>
<dbReference type="OrthoDB" id="9787830at2"/>
<dbReference type="Gene3D" id="3.40.50.1980">
    <property type="entry name" value="Nitrogenase molybdenum iron protein domain"/>
    <property type="match status" value="2"/>
</dbReference>
<dbReference type="InterPro" id="IPR002491">
    <property type="entry name" value="ABC_transptr_periplasmic_BD"/>
</dbReference>
<reference evidence="3 4" key="1">
    <citation type="submission" date="2015-04" db="EMBL/GenBank/DDBJ databases">
        <title>Complete genome sequence of Sulfurovum lithotrophicum ATCC BAA-797T.</title>
        <authorList>
            <person name="Ahn J."/>
            <person name="Park G."/>
            <person name="Jeon W."/>
            <person name="Jang Y."/>
            <person name="Jang M."/>
            <person name="Lee H."/>
            <person name="Lee H."/>
        </authorList>
    </citation>
    <scope>NUCLEOTIDE SEQUENCE [LARGE SCALE GENOMIC DNA]</scope>
    <source>
        <strain evidence="4">ATCC BAA-797 / 42BKT</strain>
    </source>
</reference>
<dbReference type="Pfam" id="PF01497">
    <property type="entry name" value="Peripla_BP_2"/>
    <property type="match status" value="1"/>
</dbReference>
<dbReference type="PANTHER" id="PTHR30535">
    <property type="entry name" value="VITAMIN B12-BINDING PROTEIN"/>
    <property type="match status" value="1"/>
</dbReference>
<dbReference type="AlphaFoldDB" id="A0A7U4M1M5"/>
<dbReference type="PROSITE" id="PS50983">
    <property type="entry name" value="FE_B12_PBP"/>
    <property type="match status" value="1"/>
</dbReference>
<evidence type="ECO:0000259" key="2">
    <source>
        <dbReference type="PROSITE" id="PS50983"/>
    </source>
</evidence>
<dbReference type="InterPro" id="IPR050902">
    <property type="entry name" value="ABC_Transporter_SBP"/>
</dbReference>
<dbReference type="PANTHER" id="PTHR30535:SF34">
    <property type="entry name" value="MOLYBDATE-BINDING PROTEIN MOLA"/>
    <property type="match status" value="1"/>
</dbReference>
<reference evidence="4" key="2">
    <citation type="journal article" date="2017" name="Stand. Genomic Sci.">
        <title>Complete genome sequence of the sulfur-oxidizing chemolithoautotrophic Sulfurovum lithotrophicum 42BKTT.</title>
        <authorList>
            <person name="Jeon W."/>
            <person name="Priscilla L."/>
            <person name="Park G."/>
            <person name="Lee H."/>
            <person name="Lee N."/>
            <person name="Lee D."/>
            <person name="Kwon H."/>
            <person name="Ahn I."/>
            <person name="Lee C."/>
            <person name="Lee H."/>
            <person name="Ahn J."/>
        </authorList>
    </citation>
    <scope>NUCLEOTIDE SEQUENCE [LARGE SCALE GENOMIC DNA]</scope>
    <source>
        <strain evidence="4">ATCC BAA-797 / 42BKT</strain>
    </source>
</reference>
<proteinExistence type="predicted"/>
<dbReference type="InterPro" id="IPR054828">
    <property type="entry name" value="Vit_B12_bind_prot"/>
</dbReference>
<sequence length="277" mass="30819">MMKYVLLSCLSVLAIAQERIVTLSPAINEIVYALGAGDMVVGNTTYSTYPEASKHVAKVGGYFSPDLEKILALHPTIVFMQPNNRKLLAQLEKLGIQTRIIPIDSLPHITTAILQLGKQLHKEEKSRYIVTQIDRALKALNGIVTGKRILMVIGHNTSLVGNIFVVGQNLYLNDIINASGNTNALQSARKGQPILNIENLIAANPDIVILLVHDMKKSGLSKNDLIQPWLELPITAVKNRDIYIIDKEYTGIPSDRLIYFLQDFKKILTHVNNHQLQ</sequence>
<evidence type="ECO:0000313" key="4">
    <source>
        <dbReference type="Proteomes" id="UP000034444"/>
    </source>
</evidence>
<dbReference type="NCBIfam" id="NF038402">
    <property type="entry name" value="TroA_like"/>
    <property type="match status" value="1"/>
</dbReference>
<evidence type="ECO:0000313" key="3">
    <source>
        <dbReference type="EMBL" id="AKF25223.1"/>
    </source>
</evidence>
<dbReference type="EMBL" id="CP011308">
    <property type="protein sequence ID" value="AKF25223.1"/>
    <property type="molecule type" value="Genomic_DNA"/>
</dbReference>
<keyword evidence="4" id="KW-1185">Reference proteome</keyword>
<protein>
    <recommendedName>
        <fullName evidence="2">Fe/B12 periplasmic-binding domain-containing protein</fullName>
    </recommendedName>
</protein>
<dbReference type="Proteomes" id="UP000034444">
    <property type="component" value="Chromosome"/>
</dbReference>
<accession>A0A7U4M1M5</accession>
<name>A0A7U4M1M5_9BACT</name>
<organism evidence="3 4">
    <name type="scientific">Sulfurovum lithotrophicum</name>
    <dbReference type="NCBI Taxonomy" id="206403"/>
    <lineage>
        <taxon>Bacteria</taxon>
        <taxon>Pseudomonadati</taxon>
        <taxon>Campylobacterota</taxon>
        <taxon>Epsilonproteobacteria</taxon>
        <taxon>Campylobacterales</taxon>
        <taxon>Sulfurovaceae</taxon>
        <taxon>Sulfurovum</taxon>
    </lineage>
</organism>